<dbReference type="PROSITE" id="PS01332">
    <property type="entry name" value="HTH_RRF2_1"/>
    <property type="match status" value="1"/>
</dbReference>
<dbReference type="Pfam" id="PF02082">
    <property type="entry name" value="Rrf2"/>
    <property type="match status" value="1"/>
</dbReference>
<keyword evidence="1" id="KW-0238">DNA-binding</keyword>
<evidence type="ECO:0000256" key="1">
    <source>
        <dbReference type="ARBA" id="ARBA00023125"/>
    </source>
</evidence>
<dbReference type="GO" id="GO:0003700">
    <property type="term" value="F:DNA-binding transcription factor activity"/>
    <property type="evidence" value="ECO:0007669"/>
    <property type="project" value="TreeGrafter"/>
</dbReference>
<dbReference type="InterPro" id="IPR036390">
    <property type="entry name" value="WH_DNA-bd_sf"/>
</dbReference>
<dbReference type="PANTHER" id="PTHR33221:SF4">
    <property type="entry name" value="HTH-TYPE TRANSCRIPTIONAL REPRESSOR NSRR"/>
    <property type="match status" value="1"/>
</dbReference>
<accession>A0A0A2DQC3</accession>
<dbReference type="GO" id="GO:0003677">
    <property type="term" value="F:DNA binding"/>
    <property type="evidence" value="ECO:0007669"/>
    <property type="project" value="UniProtKB-KW"/>
</dbReference>
<dbReference type="AlphaFoldDB" id="A0A0A2DQC3"/>
<dbReference type="InterPro" id="IPR000944">
    <property type="entry name" value="Tscrpt_reg_Rrf2"/>
</dbReference>
<dbReference type="InterPro" id="IPR036388">
    <property type="entry name" value="WH-like_DNA-bd_sf"/>
</dbReference>
<gene>
    <name evidence="3" type="ORF">MA47_02270</name>
</gene>
<comment type="caution">
    <text evidence="3">The sequence shown here is derived from an EMBL/GenBank/DDBJ whole genome shotgun (WGS) entry which is preliminary data.</text>
</comment>
<evidence type="ECO:0000256" key="2">
    <source>
        <dbReference type="ARBA" id="ARBA00034078"/>
    </source>
</evidence>
<dbReference type="GO" id="GO:0005829">
    <property type="term" value="C:cytosol"/>
    <property type="evidence" value="ECO:0007669"/>
    <property type="project" value="TreeGrafter"/>
</dbReference>
<evidence type="ECO:0008006" key="5">
    <source>
        <dbReference type="Google" id="ProtNLM"/>
    </source>
</evidence>
<evidence type="ECO:0000313" key="4">
    <source>
        <dbReference type="Proteomes" id="UP000030145"/>
    </source>
</evidence>
<dbReference type="EMBL" id="JRVJ01000003">
    <property type="protein sequence ID" value="KGM19066.1"/>
    <property type="molecule type" value="Genomic_DNA"/>
</dbReference>
<proteinExistence type="predicted"/>
<dbReference type="PROSITE" id="PS51197">
    <property type="entry name" value="HTH_RRF2_2"/>
    <property type="match status" value="1"/>
</dbReference>
<comment type="cofactor">
    <cofactor evidence="2">
        <name>[2Fe-2S] cluster</name>
        <dbReference type="ChEBI" id="CHEBI:190135"/>
    </cofactor>
</comment>
<organism evidence="3 4">
    <name type="scientific">Corynebacterium auriscanis</name>
    <dbReference type="NCBI Taxonomy" id="99807"/>
    <lineage>
        <taxon>Bacteria</taxon>
        <taxon>Bacillati</taxon>
        <taxon>Actinomycetota</taxon>
        <taxon>Actinomycetes</taxon>
        <taxon>Mycobacteriales</taxon>
        <taxon>Corynebacteriaceae</taxon>
        <taxon>Corynebacterium</taxon>
    </lineage>
</organism>
<dbReference type="SUPFAM" id="SSF46785">
    <property type="entry name" value="Winged helix' DNA-binding domain"/>
    <property type="match status" value="1"/>
</dbReference>
<name>A0A0A2DQC3_9CORY</name>
<keyword evidence="4" id="KW-1185">Reference proteome</keyword>
<sequence length="147" mass="15492">MQLNRATELGIRILMQLAALDDAASAAGVAPPRYTSSSIADDIGAPQTHVAKVVSKLAELGLVRSTRGRTGGVALTPEALLKPLGSLIRDLEGERLANYRVHDPCPFVPECALHAVLRGAAEQFFTILDKTTVADIVPVSPAKAMPV</sequence>
<dbReference type="PANTHER" id="PTHR33221">
    <property type="entry name" value="WINGED HELIX-TURN-HELIX TRANSCRIPTIONAL REGULATOR, RRF2 FAMILY"/>
    <property type="match status" value="1"/>
</dbReference>
<protein>
    <recommendedName>
        <fullName evidence="5">Rrf2 family transcriptional regulator</fullName>
    </recommendedName>
</protein>
<dbReference type="Proteomes" id="UP000030145">
    <property type="component" value="Unassembled WGS sequence"/>
</dbReference>
<dbReference type="InterPro" id="IPR030489">
    <property type="entry name" value="TR_Rrf2-type_CS"/>
</dbReference>
<dbReference type="GeneID" id="300553371"/>
<reference evidence="3 4" key="1">
    <citation type="submission" date="2014-10" db="EMBL/GenBank/DDBJ databases">
        <title>Whole Genome sequence of Corynebacterium auriscanis strain CIP 106629.</title>
        <authorList>
            <person name="Hassan S.S."/>
            <person name="Jamal S.B."/>
            <person name="Tiwari S."/>
            <person name="Oliveira L.D.C."/>
            <person name="Souza F."/>
            <person name="Mariano D.C."/>
            <person name="Almeida S."/>
            <person name="Dorella F."/>
            <person name="Pereira F."/>
            <person name="Carvalho A."/>
            <person name="Leal C.A."/>
            <person name="Soares S.D.C."/>
            <person name="Figueiredo H.C."/>
            <person name="Silva A."/>
            <person name="Azevedo V.A."/>
        </authorList>
    </citation>
    <scope>NUCLEOTIDE SEQUENCE [LARGE SCALE GENOMIC DNA]</scope>
    <source>
        <strain evidence="3 4">CIP 106629</strain>
    </source>
</reference>
<evidence type="ECO:0000313" key="3">
    <source>
        <dbReference type="EMBL" id="KGM19066.1"/>
    </source>
</evidence>
<dbReference type="Gene3D" id="1.10.10.10">
    <property type="entry name" value="Winged helix-like DNA-binding domain superfamily/Winged helix DNA-binding domain"/>
    <property type="match status" value="1"/>
</dbReference>
<dbReference type="RefSeq" id="WP_035113270.1">
    <property type="nucleotide sequence ID" value="NZ_CP047046.1"/>
</dbReference>